<evidence type="ECO:0000256" key="2">
    <source>
        <dbReference type="SAM" id="Phobius"/>
    </source>
</evidence>
<comment type="caution">
    <text evidence="3">The sequence shown here is derived from an EMBL/GenBank/DDBJ whole genome shotgun (WGS) entry which is preliminary data.</text>
</comment>
<feature type="transmembrane region" description="Helical" evidence="2">
    <location>
        <begin position="295"/>
        <end position="315"/>
    </location>
</feature>
<proteinExistence type="predicted"/>
<evidence type="ECO:0000256" key="1">
    <source>
        <dbReference type="SAM" id="MobiDB-lite"/>
    </source>
</evidence>
<evidence type="ECO:0000313" key="4">
    <source>
        <dbReference type="Proteomes" id="UP001152049"/>
    </source>
</evidence>
<protein>
    <submittedName>
        <fullName evidence="3">Uncharacterized protein</fullName>
    </submittedName>
</protein>
<dbReference type="AlphaFoldDB" id="A0A9W8RVS3"/>
<dbReference type="PANTHER" id="PTHR37848:SF1">
    <property type="entry name" value="SUN DOMAIN-CONTAINING PROTEIN"/>
    <property type="match status" value="1"/>
</dbReference>
<sequence>MGGPPSPKRGYRDDPDALSLHTTPGDVFTESIVDEGFDAAGPPPPAYHDATSDNDMGGMTIPPQVTNDTVQEEDSYYTGVTLPETHIAYESRRLGSKRTRIGNEVIPLQDNRSDNDPEFLESWVRIMSRYPPSPYINIVGTHRQTKRDKDGKSSSEEVTDFRIMVNLQNYLWPNFIPNASGSMSLLTAESGEKTYRGTVLKKRAPGAKGDIEVGHDKPDLKEWCHRYCAKATSTKVFRLTRTVTGFDEQLFRTRLSGLIRSTNYKGKLSIEFPVADRAVDIYSSNRLNTWRLMTWLRWVFYLTFLWIFSWPILFFTTKRYQVVRAEWPFSKVTAEGQKVYTTVSEEQWVSRYGPAIKQLCLYRYQGLAGDTFLNQVLEREEAHQENNGQVDSRAALSAAAAAFQGGRFNAASGVSSLMRFAGGSSDQIGWGFDT</sequence>
<keyword evidence="4" id="KW-1185">Reference proteome</keyword>
<reference evidence="3" key="1">
    <citation type="submission" date="2022-09" db="EMBL/GenBank/DDBJ databases">
        <title>Fusarium specimens isolated from Avocado Roots.</title>
        <authorList>
            <person name="Stajich J."/>
            <person name="Roper C."/>
            <person name="Heimlech-Rivalta G."/>
        </authorList>
    </citation>
    <scope>NUCLEOTIDE SEQUENCE</scope>
    <source>
        <strain evidence="3">CF00136</strain>
    </source>
</reference>
<keyword evidence="2" id="KW-1133">Transmembrane helix</keyword>
<dbReference type="OrthoDB" id="203796at2759"/>
<keyword evidence="2" id="KW-0472">Membrane</keyword>
<gene>
    <name evidence="3" type="ORF">NW762_010409</name>
</gene>
<organism evidence="3 4">
    <name type="scientific">Fusarium torreyae</name>
    <dbReference type="NCBI Taxonomy" id="1237075"/>
    <lineage>
        <taxon>Eukaryota</taxon>
        <taxon>Fungi</taxon>
        <taxon>Dikarya</taxon>
        <taxon>Ascomycota</taxon>
        <taxon>Pezizomycotina</taxon>
        <taxon>Sordariomycetes</taxon>
        <taxon>Hypocreomycetidae</taxon>
        <taxon>Hypocreales</taxon>
        <taxon>Nectriaceae</taxon>
        <taxon>Fusarium</taxon>
    </lineage>
</organism>
<evidence type="ECO:0000313" key="3">
    <source>
        <dbReference type="EMBL" id="KAJ4254006.1"/>
    </source>
</evidence>
<name>A0A9W8RVS3_9HYPO</name>
<dbReference type="EMBL" id="JAOQAZ010000023">
    <property type="protein sequence ID" value="KAJ4254006.1"/>
    <property type="molecule type" value="Genomic_DNA"/>
</dbReference>
<dbReference type="Proteomes" id="UP001152049">
    <property type="component" value="Unassembled WGS sequence"/>
</dbReference>
<accession>A0A9W8RVS3</accession>
<keyword evidence="2" id="KW-0812">Transmembrane</keyword>
<feature type="region of interest" description="Disordered" evidence="1">
    <location>
        <begin position="1"/>
        <end position="25"/>
    </location>
</feature>
<dbReference type="PANTHER" id="PTHR37848">
    <property type="entry name" value="EXPRESSED PROTEIN"/>
    <property type="match status" value="1"/>
</dbReference>